<evidence type="ECO:0000256" key="1">
    <source>
        <dbReference type="SAM" id="MobiDB-lite"/>
    </source>
</evidence>
<keyword evidence="2" id="KW-0732">Signal</keyword>
<feature type="compositionally biased region" description="Basic and acidic residues" evidence="1">
    <location>
        <begin position="288"/>
        <end position="335"/>
    </location>
</feature>
<feature type="chain" id="PRO_5011462457" description="Sperm nuclear basic protein PL-I" evidence="2">
    <location>
        <begin position="20"/>
        <end position="371"/>
    </location>
</feature>
<reference evidence="3 4" key="1">
    <citation type="submission" date="2016-10" db="EMBL/GenBank/DDBJ databases">
        <authorList>
            <person name="de Groot N.N."/>
        </authorList>
    </citation>
    <scope>NUCLEOTIDE SEQUENCE [LARGE SCALE GENOMIC DNA]</scope>
    <source>
        <strain evidence="3 4">DSM 23553</strain>
    </source>
</reference>
<protein>
    <recommendedName>
        <fullName evidence="5">Sperm nuclear basic protein PL-I</fullName>
    </recommendedName>
</protein>
<feature type="compositionally biased region" description="Basic and acidic residues" evidence="1">
    <location>
        <begin position="344"/>
        <end position="355"/>
    </location>
</feature>
<accession>A0A1H5M8W9</accession>
<keyword evidence="4" id="KW-1185">Reference proteome</keyword>
<feature type="signal peptide" evidence="2">
    <location>
        <begin position="1"/>
        <end position="19"/>
    </location>
</feature>
<sequence length="371" mass="44030">MKKIYAFFAFLVIGFSAKAAVADNYRNSYGEAFIFVEGGVEFAVYPDGQFDFYFNPRHTGYSVNIATPHVNFSYNSGYNYDPFVQYDDFGAVIQIENVPIYYDYYGRIIQAGHVNISYNHFGRLSRVGHLYLHYNHHNHFTHYTGYINRYNRHYVYRPWHRHYVRPQAHFAIVYHQPYRAHYHPERMGYGLYKNYYKKHHKKNFKRSYYRPGDRVATYHRGRRSTAQRDLRETNRYSEPAATRTRSNVNTTRDRRPYQLRDTERSATRKAQVQRRESTQRRSTHYRKERATVGRDETRSRRASAREVKRSSRQDARRSTEARRGSAVTSKRETVKRNSRARGAQRAERAQADSRAEASSSRGNKRSSRGRG</sequence>
<dbReference type="RefSeq" id="WP_143019282.1">
    <property type="nucleotide sequence ID" value="NZ_FNGG01000002.1"/>
</dbReference>
<organism evidence="3 4">
    <name type="scientific">Salinimicrobium catena</name>
    <dbReference type="NCBI Taxonomy" id="390640"/>
    <lineage>
        <taxon>Bacteria</taxon>
        <taxon>Pseudomonadati</taxon>
        <taxon>Bacteroidota</taxon>
        <taxon>Flavobacteriia</taxon>
        <taxon>Flavobacteriales</taxon>
        <taxon>Flavobacteriaceae</taxon>
        <taxon>Salinimicrobium</taxon>
    </lineage>
</organism>
<evidence type="ECO:0000256" key="2">
    <source>
        <dbReference type="SAM" id="SignalP"/>
    </source>
</evidence>
<dbReference type="EMBL" id="FNUG01000002">
    <property type="protein sequence ID" value="SEE85573.1"/>
    <property type="molecule type" value="Genomic_DNA"/>
</dbReference>
<dbReference type="Proteomes" id="UP000199448">
    <property type="component" value="Unassembled WGS sequence"/>
</dbReference>
<feature type="compositionally biased region" description="Basic and acidic residues" evidence="1">
    <location>
        <begin position="226"/>
        <end position="235"/>
    </location>
</feature>
<dbReference type="AlphaFoldDB" id="A0A1H5M8W9"/>
<gene>
    <name evidence="3" type="ORF">SAMN04488034_102607</name>
</gene>
<dbReference type="STRING" id="390640.SAMN04488034_102607"/>
<feature type="compositionally biased region" description="Basic residues" evidence="1">
    <location>
        <begin position="362"/>
        <end position="371"/>
    </location>
</feature>
<feature type="region of interest" description="Disordered" evidence="1">
    <location>
        <begin position="211"/>
        <end position="371"/>
    </location>
</feature>
<proteinExistence type="predicted"/>
<evidence type="ECO:0000313" key="4">
    <source>
        <dbReference type="Proteomes" id="UP000199448"/>
    </source>
</evidence>
<feature type="compositionally biased region" description="Basic and acidic residues" evidence="1">
    <location>
        <begin position="251"/>
        <end position="266"/>
    </location>
</feature>
<name>A0A1H5M8W9_9FLAO</name>
<evidence type="ECO:0008006" key="5">
    <source>
        <dbReference type="Google" id="ProtNLM"/>
    </source>
</evidence>
<dbReference type="OrthoDB" id="750023at2"/>
<evidence type="ECO:0000313" key="3">
    <source>
        <dbReference type="EMBL" id="SEE85573.1"/>
    </source>
</evidence>